<dbReference type="FunFam" id="3.10.110.10:FF:000078">
    <property type="entry name" value="ubiquitin-conjugating enzyme E2 H isoform X2"/>
    <property type="match status" value="1"/>
</dbReference>
<reference evidence="20" key="1">
    <citation type="submission" date="2021-02" db="EMBL/GenBank/DDBJ databases">
        <authorList>
            <person name="Nowell W R."/>
        </authorList>
    </citation>
    <scope>NUCLEOTIDE SEQUENCE</scope>
</reference>
<dbReference type="PROSITE" id="PS50127">
    <property type="entry name" value="UBC_2"/>
    <property type="match status" value="1"/>
</dbReference>
<dbReference type="Pfam" id="PF00179">
    <property type="entry name" value="UQ_con"/>
    <property type="match status" value="1"/>
</dbReference>
<feature type="active site" description="Glycyl thioester intermediate" evidence="16">
    <location>
        <position position="119"/>
    </location>
</feature>
<gene>
    <name evidence="20" type="ORF">XAT740_LOCUS5660</name>
</gene>
<evidence type="ECO:0000256" key="9">
    <source>
        <dbReference type="ARBA" id="ARBA00060202"/>
    </source>
</evidence>
<evidence type="ECO:0000256" key="11">
    <source>
        <dbReference type="ARBA" id="ARBA00072436"/>
    </source>
</evidence>
<keyword evidence="1" id="KW-0808">Transferase</keyword>
<evidence type="ECO:0000256" key="8">
    <source>
        <dbReference type="ARBA" id="ARBA00039076"/>
    </source>
</evidence>
<keyword evidence="21" id="KW-1185">Reference proteome</keyword>
<dbReference type="InterPro" id="IPR023313">
    <property type="entry name" value="UBQ-conjugating_AS"/>
</dbReference>
<evidence type="ECO:0000256" key="17">
    <source>
        <dbReference type="RuleBase" id="RU362109"/>
    </source>
</evidence>
<dbReference type="AlphaFoldDB" id="A0A813WJN9"/>
<feature type="region of interest" description="Disordered" evidence="18">
    <location>
        <begin position="196"/>
        <end position="244"/>
    </location>
</feature>
<keyword evidence="5" id="KW-0832">Ubl conjugation</keyword>
<dbReference type="PANTHER" id="PTHR24068">
    <property type="entry name" value="UBIQUITIN-CONJUGATING ENZYME E2"/>
    <property type="match status" value="1"/>
</dbReference>
<dbReference type="SMART" id="SM00212">
    <property type="entry name" value="UBCc"/>
    <property type="match status" value="1"/>
</dbReference>
<feature type="compositionally biased region" description="Low complexity" evidence="18">
    <location>
        <begin position="196"/>
        <end position="219"/>
    </location>
</feature>
<dbReference type="EMBL" id="CAJNOR010000248">
    <property type="protein sequence ID" value="CAF0854585.1"/>
    <property type="molecule type" value="Genomic_DNA"/>
</dbReference>
<comment type="function">
    <text evidence="9">Accepts ubiquitin from the E1 complex and catalyzes its covalent attachment to other proteins. E2 ubiquitin conjugating enzyme that transfers ubiquitin to MAEA, a core component of the CTLH E3 ubiquitin-protein ligase complex. In vitro catalyzes 'Lys-11'- and 'Lys-48'-linked polyubiquitination. Capable, in vitro, to ubiquitinate histone H2A.</text>
</comment>
<dbReference type="EC" id="2.3.2.24" evidence="8"/>
<dbReference type="GO" id="GO:0005524">
    <property type="term" value="F:ATP binding"/>
    <property type="evidence" value="ECO:0007669"/>
    <property type="project" value="UniProtKB-UniRule"/>
</dbReference>
<keyword evidence="6" id="KW-0007">Acetylation</keyword>
<feature type="domain" description="UBC core" evidence="19">
    <location>
        <begin position="24"/>
        <end position="182"/>
    </location>
</feature>
<dbReference type="CDD" id="cd23797">
    <property type="entry name" value="UBCc_UBE2H"/>
    <property type="match status" value="1"/>
</dbReference>
<accession>A0A813WJN9</accession>
<dbReference type="GO" id="GO:0061631">
    <property type="term" value="F:ubiquitin conjugating enzyme activity"/>
    <property type="evidence" value="ECO:0007669"/>
    <property type="project" value="UniProtKB-EC"/>
</dbReference>
<evidence type="ECO:0000313" key="20">
    <source>
        <dbReference type="EMBL" id="CAF0854585.1"/>
    </source>
</evidence>
<evidence type="ECO:0000256" key="3">
    <source>
        <dbReference type="ARBA" id="ARBA00022786"/>
    </source>
</evidence>
<protein>
    <recommendedName>
        <fullName evidence="11">Ubiquitin-conjugating enzyme E2 H</fullName>
        <ecNumber evidence="8">2.3.2.24</ecNumber>
    </recommendedName>
    <alternativeName>
        <fullName evidence="14">(E3-independent) E2 ubiquitin-conjugating enzyme H</fullName>
    </alternativeName>
    <alternativeName>
        <fullName evidence="12">E2 ubiquitin-conjugating enzyme H</fullName>
    </alternativeName>
    <alternativeName>
        <fullName evidence="15">Ubiquitin carrier protein H</fullName>
    </alternativeName>
    <alternativeName>
        <fullName evidence="13">Ubiquitin-protein ligase H</fullName>
    </alternativeName>
</protein>
<keyword evidence="3 17" id="KW-0833">Ubl conjugation pathway</keyword>
<sequence>MTPATRTINNIKPTKFIDCFENSSLTTLFNKNMCSPSPGKRRIDTDVIRLIESKHQVTLMSGLNEFMVKFAGPRETPYEGGVWNIRVDLPEKYPFKSPSVGFMNRIFHPNIDEMSGTVCLDVINQTWTPMYDLANIFESFLPQLLAYPNPVDPLNGDAAALYLHKPDDYKKKVKEYVQRFATADMADSLSLSINGQSSLNSSSSTSTSNQTNNSTNSNQATKNESDDEVLSDFSEDEAADMDLE</sequence>
<comment type="catalytic activity">
    <reaction evidence="7">
        <text>S-ubiquitinyl-[E1 ubiquitin-activating enzyme]-L-cysteine + [acceptor protein]-L-lysine = [E1 ubiquitin-activating enzyme]-L-cysteine + N(6)-monoubiquitinyl-[acceptor protein]-L-lysine.</text>
        <dbReference type="EC" id="2.3.2.24"/>
    </reaction>
</comment>
<dbReference type="InterPro" id="IPR000608">
    <property type="entry name" value="UBC"/>
</dbReference>
<keyword evidence="2 17" id="KW-0547">Nucleotide-binding</keyword>
<evidence type="ECO:0000256" key="18">
    <source>
        <dbReference type="SAM" id="MobiDB-lite"/>
    </source>
</evidence>
<dbReference type="Proteomes" id="UP000663828">
    <property type="component" value="Unassembled WGS sequence"/>
</dbReference>
<evidence type="ECO:0000256" key="5">
    <source>
        <dbReference type="ARBA" id="ARBA00022843"/>
    </source>
</evidence>
<evidence type="ECO:0000256" key="16">
    <source>
        <dbReference type="PROSITE-ProRule" id="PRU10133"/>
    </source>
</evidence>
<evidence type="ECO:0000256" key="6">
    <source>
        <dbReference type="ARBA" id="ARBA00022990"/>
    </source>
</evidence>
<evidence type="ECO:0000256" key="12">
    <source>
        <dbReference type="ARBA" id="ARBA00076312"/>
    </source>
</evidence>
<evidence type="ECO:0000256" key="7">
    <source>
        <dbReference type="ARBA" id="ARBA00035845"/>
    </source>
</evidence>
<evidence type="ECO:0000256" key="15">
    <source>
        <dbReference type="ARBA" id="ARBA00082119"/>
    </source>
</evidence>
<dbReference type="SUPFAM" id="SSF54495">
    <property type="entry name" value="UBC-like"/>
    <property type="match status" value="1"/>
</dbReference>
<dbReference type="InterPro" id="IPR016135">
    <property type="entry name" value="UBQ-conjugating_enzyme/RWD"/>
</dbReference>
<evidence type="ECO:0000259" key="19">
    <source>
        <dbReference type="PROSITE" id="PS50127"/>
    </source>
</evidence>
<evidence type="ECO:0000313" key="21">
    <source>
        <dbReference type="Proteomes" id="UP000663828"/>
    </source>
</evidence>
<evidence type="ECO:0000256" key="2">
    <source>
        <dbReference type="ARBA" id="ARBA00022741"/>
    </source>
</evidence>
<proteinExistence type="inferred from homology"/>
<comment type="similarity">
    <text evidence="17">Belongs to the ubiquitin-conjugating enzyme family.</text>
</comment>
<evidence type="ECO:0000256" key="14">
    <source>
        <dbReference type="ARBA" id="ARBA00078369"/>
    </source>
</evidence>
<organism evidence="20 21">
    <name type="scientific">Adineta ricciae</name>
    <name type="common">Rotifer</name>
    <dbReference type="NCBI Taxonomy" id="249248"/>
    <lineage>
        <taxon>Eukaryota</taxon>
        <taxon>Metazoa</taxon>
        <taxon>Spiralia</taxon>
        <taxon>Gnathifera</taxon>
        <taxon>Rotifera</taxon>
        <taxon>Eurotatoria</taxon>
        <taxon>Bdelloidea</taxon>
        <taxon>Adinetida</taxon>
        <taxon>Adinetidae</taxon>
        <taxon>Adineta</taxon>
    </lineage>
</organism>
<dbReference type="PROSITE" id="PS00183">
    <property type="entry name" value="UBC_1"/>
    <property type="match status" value="1"/>
</dbReference>
<dbReference type="Gene3D" id="3.10.110.10">
    <property type="entry name" value="Ubiquitin Conjugating Enzyme"/>
    <property type="match status" value="1"/>
</dbReference>
<evidence type="ECO:0000256" key="1">
    <source>
        <dbReference type="ARBA" id="ARBA00022679"/>
    </source>
</evidence>
<comment type="caution">
    <text evidence="20">The sequence shown here is derived from an EMBL/GenBank/DDBJ whole genome shotgun (WGS) entry which is preliminary data.</text>
</comment>
<keyword evidence="4 17" id="KW-0067">ATP-binding</keyword>
<evidence type="ECO:0000256" key="4">
    <source>
        <dbReference type="ARBA" id="ARBA00022840"/>
    </source>
</evidence>
<comment type="subunit">
    <text evidence="10">Interacts with MAEA and WDR26, components of the CTLH complex that contains GID4, RANBP9 and/or RANBP10, MKLN1, MAEA, RMND5A (or alternatively its paralog RMND5B), GID8, ARMC8, WDR26 and YPEL5.</text>
</comment>
<name>A0A813WJN9_ADIRI</name>
<evidence type="ECO:0000256" key="10">
    <source>
        <dbReference type="ARBA" id="ARBA00063081"/>
    </source>
</evidence>
<feature type="compositionally biased region" description="Acidic residues" evidence="18">
    <location>
        <begin position="225"/>
        <end position="244"/>
    </location>
</feature>
<evidence type="ECO:0000256" key="13">
    <source>
        <dbReference type="ARBA" id="ARBA00077502"/>
    </source>
</evidence>